<dbReference type="Proteomes" id="UP000829196">
    <property type="component" value="Unassembled WGS sequence"/>
</dbReference>
<gene>
    <name evidence="3" type="ORF">KFK09_012905</name>
</gene>
<dbReference type="Pfam" id="PF10536">
    <property type="entry name" value="PMD"/>
    <property type="match status" value="1"/>
</dbReference>
<dbReference type="AlphaFoldDB" id="A0A8T3BGU6"/>
<reference evidence="3" key="1">
    <citation type="journal article" date="2022" name="Front. Genet.">
        <title>Chromosome-Scale Assembly of the Dendrobium nobile Genome Provides Insights Into the Molecular Mechanism of the Biosynthesis of the Medicinal Active Ingredient of Dendrobium.</title>
        <authorList>
            <person name="Xu Q."/>
            <person name="Niu S.-C."/>
            <person name="Li K.-L."/>
            <person name="Zheng P.-J."/>
            <person name="Zhang X.-J."/>
            <person name="Jia Y."/>
            <person name="Liu Y."/>
            <person name="Niu Y.-X."/>
            <person name="Yu L.-H."/>
            <person name="Chen D.-F."/>
            <person name="Zhang G.-Q."/>
        </authorList>
    </citation>
    <scope>NUCLEOTIDE SEQUENCE</scope>
    <source>
        <tissue evidence="3">Leaf</tissue>
    </source>
</reference>
<dbReference type="GO" id="GO:0010073">
    <property type="term" value="P:meristem maintenance"/>
    <property type="evidence" value="ECO:0007669"/>
    <property type="project" value="InterPro"/>
</dbReference>
<accession>A0A8T3BGU6</accession>
<evidence type="ECO:0000259" key="2">
    <source>
        <dbReference type="Pfam" id="PF10536"/>
    </source>
</evidence>
<keyword evidence="4" id="KW-1185">Reference proteome</keyword>
<dbReference type="OrthoDB" id="593744at2759"/>
<dbReference type="PANTHER" id="PTHR46033:SF8">
    <property type="entry name" value="PROTEIN MAINTENANCE OF MERISTEMS-LIKE"/>
    <property type="match status" value="1"/>
</dbReference>
<dbReference type="PANTHER" id="PTHR46033">
    <property type="entry name" value="PROTEIN MAIN-LIKE 2"/>
    <property type="match status" value="1"/>
</dbReference>
<proteinExistence type="predicted"/>
<organism evidence="3 4">
    <name type="scientific">Dendrobium nobile</name>
    <name type="common">Orchid</name>
    <dbReference type="NCBI Taxonomy" id="94219"/>
    <lineage>
        <taxon>Eukaryota</taxon>
        <taxon>Viridiplantae</taxon>
        <taxon>Streptophyta</taxon>
        <taxon>Embryophyta</taxon>
        <taxon>Tracheophyta</taxon>
        <taxon>Spermatophyta</taxon>
        <taxon>Magnoliopsida</taxon>
        <taxon>Liliopsida</taxon>
        <taxon>Asparagales</taxon>
        <taxon>Orchidaceae</taxon>
        <taxon>Epidendroideae</taxon>
        <taxon>Malaxideae</taxon>
        <taxon>Dendrobiinae</taxon>
        <taxon>Dendrobium</taxon>
    </lineage>
</organism>
<dbReference type="InterPro" id="IPR044824">
    <property type="entry name" value="MAIN-like"/>
</dbReference>
<comment type="caution">
    <text evidence="3">The sequence shown here is derived from an EMBL/GenBank/DDBJ whole genome shotgun (WGS) entry which is preliminary data.</text>
</comment>
<feature type="region of interest" description="Disordered" evidence="1">
    <location>
        <begin position="189"/>
        <end position="222"/>
    </location>
</feature>
<name>A0A8T3BGU6_DENNO</name>
<dbReference type="InterPro" id="IPR019557">
    <property type="entry name" value="AminoTfrase-like_pln_mobile"/>
</dbReference>
<evidence type="ECO:0000313" key="4">
    <source>
        <dbReference type="Proteomes" id="UP000829196"/>
    </source>
</evidence>
<sequence length="608" mass="70598">MIKGVPNKERFDEESRRIHASIARAGDTPLERKANANEFFRCCLHKWSEEDDDRLWAIHAELIVVKLFRTQNFLNAAGWKSLEIRFKEVNGHFVSPHFLQMRYHELKRHRDEGYSPPDLDCSQLDHEHVIFYRSWCSIYDQFIKNFYKDRMKEVTLDGQLREFFKIEDWQDLQYEFECRMKCCPTQSQLQSHQRRRRKKRTTGEPSGEGTSEAPPPTQVHPNIASLLGTHRAAHPDGGTILEAASHLLMVHDWPVNCPRFMEALRLVGLDCVSQMRYLRMDHHLLTALVERWSPQTNSFHLTVGEMTITLQDVAMILGVNIDGPALVGHTVVGAGRRWLSWPDCCDDLLGSHPLADVVYRDPFDHRITSRFRMGQAHAQTCIPLRWLRWTFWRDSYLDLNDMDFWRHVRAYILFILGCHLLPDTSGSEIHLQYLAIMEDLAVFSTYSLGGAVLAHLYRELGEATRPSRANIAGCINLLQIWAWEHLHVGRPLLRVPFPVELDGLSVGFRWNEDRLRDLPVGNLTTYRDELDGLLDSQVIWQPYTPDIQAQVAQICLSGADIWTARVPLISWKRVEWHLPDRVLRQFGLCPRTDIQPMDPSFKRVDGRG</sequence>
<protein>
    <recommendedName>
        <fullName evidence="2">Aminotransferase-like plant mobile domain-containing protein</fullName>
    </recommendedName>
</protein>
<evidence type="ECO:0000313" key="3">
    <source>
        <dbReference type="EMBL" id="KAI0512266.1"/>
    </source>
</evidence>
<feature type="domain" description="Aminotransferase-like plant mobile" evidence="2">
    <location>
        <begin position="277"/>
        <end position="589"/>
    </location>
</feature>
<dbReference type="EMBL" id="JAGYWB010000009">
    <property type="protein sequence ID" value="KAI0512266.1"/>
    <property type="molecule type" value="Genomic_DNA"/>
</dbReference>
<evidence type="ECO:0000256" key="1">
    <source>
        <dbReference type="SAM" id="MobiDB-lite"/>
    </source>
</evidence>